<gene>
    <name evidence="1" type="ORF">OPV22_008607</name>
</gene>
<organism evidence="1 2">
    <name type="scientific">Ensete ventricosum</name>
    <name type="common">Abyssinian banana</name>
    <name type="synonym">Musa ensete</name>
    <dbReference type="NCBI Taxonomy" id="4639"/>
    <lineage>
        <taxon>Eukaryota</taxon>
        <taxon>Viridiplantae</taxon>
        <taxon>Streptophyta</taxon>
        <taxon>Embryophyta</taxon>
        <taxon>Tracheophyta</taxon>
        <taxon>Spermatophyta</taxon>
        <taxon>Magnoliopsida</taxon>
        <taxon>Liliopsida</taxon>
        <taxon>Zingiberales</taxon>
        <taxon>Musaceae</taxon>
        <taxon>Ensete</taxon>
    </lineage>
</organism>
<protein>
    <submittedName>
        <fullName evidence="1">Uncharacterized protein</fullName>
    </submittedName>
</protein>
<dbReference type="AlphaFoldDB" id="A0AAV8PPI7"/>
<reference evidence="1 2" key="1">
    <citation type="submission" date="2022-12" db="EMBL/GenBank/DDBJ databases">
        <title>Chromosome-scale assembly of the Ensete ventricosum genome.</title>
        <authorList>
            <person name="Dussert Y."/>
            <person name="Stocks J."/>
            <person name="Wendawek A."/>
            <person name="Woldeyes F."/>
            <person name="Nichols R.A."/>
            <person name="Borrell J.S."/>
        </authorList>
    </citation>
    <scope>NUCLEOTIDE SEQUENCE [LARGE SCALE GENOMIC DNA]</scope>
    <source>
        <strain evidence="2">cv. Maze</strain>
        <tissue evidence="1">Seeds</tissue>
    </source>
</reference>
<sequence>MGTTAPGLCRHRWAIRGRERALPNSLPIATTPTSGPLRRPSAPSTCHPVIPGSDAQWAVARGWAGDRCNISGVLEPVELEEERVPSPRPRRGLFGSRISFRNNGFVLPLRYHRKSSTLSFVAAAIVRPASASPSNRMVTTGMK</sequence>
<dbReference type="EMBL" id="JAQQAF010000003">
    <property type="protein sequence ID" value="KAJ8498055.1"/>
    <property type="molecule type" value="Genomic_DNA"/>
</dbReference>
<evidence type="ECO:0000313" key="1">
    <source>
        <dbReference type="EMBL" id="KAJ8498055.1"/>
    </source>
</evidence>
<name>A0AAV8PPI7_ENSVE</name>
<accession>A0AAV8PPI7</accession>
<evidence type="ECO:0000313" key="2">
    <source>
        <dbReference type="Proteomes" id="UP001222027"/>
    </source>
</evidence>
<keyword evidence="2" id="KW-1185">Reference proteome</keyword>
<comment type="caution">
    <text evidence="1">The sequence shown here is derived from an EMBL/GenBank/DDBJ whole genome shotgun (WGS) entry which is preliminary data.</text>
</comment>
<dbReference type="Proteomes" id="UP001222027">
    <property type="component" value="Unassembled WGS sequence"/>
</dbReference>
<proteinExistence type="predicted"/>